<reference evidence="1 2" key="1">
    <citation type="submission" date="2013-12" db="EMBL/GenBank/DDBJ databases">
        <title>Comparative genomics of Petrotoga isolates.</title>
        <authorList>
            <person name="Nesbo C.L."/>
            <person name="Charchuk R."/>
            <person name="Chow K."/>
        </authorList>
    </citation>
    <scope>NUCLEOTIDE SEQUENCE [LARGE SCALE GENOMIC DNA]</scope>
    <source>
        <strain evidence="1 2">DSM 10691</strain>
    </source>
</reference>
<dbReference type="EMBL" id="AZRM01000056">
    <property type="protein sequence ID" value="PNR98501.1"/>
    <property type="molecule type" value="Genomic_DNA"/>
</dbReference>
<organism evidence="1 2">
    <name type="scientific">Petrotoga miotherma DSM 10691</name>
    <dbReference type="NCBI Taxonomy" id="1434326"/>
    <lineage>
        <taxon>Bacteria</taxon>
        <taxon>Thermotogati</taxon>
        <taxon>Thermotogota</taxon>
        <taxon>Thermotogae</taxon>
        <taxon>Petrotogales</taxon>
        <taxon>Petrotogaceae</taxon>
        <taxon>Petrotoga</taxon>
    </lineage>
</organism>
<keyword evidence="2" id="KW-1185">Reference proteome</keyword>
<sequence>MVKLPQYILLKYFFKIRFLKGYRAKPPLVWTPAGQRRRNRFILMGGSEAKGRQHKVLEF</sequence>
<gene>
    <name evidence="1" type="ORF">X928_09180</name>
</gene>
<dbReference type="AlphaFoldDB" id="A0A2K1P6U1"/>
<comment type="caution">
    <text evidence="1">The sequence shown here is derived from an EMBL/GenBank/DDBJ whole genome shotgun (WGS) entry which is preliminary data.</text>
</comment>
<proteinExistence type="predicted"/>
<protein>
    <submittedName>
        <fullName evidence="1">Uncharacterized protein</fullName>
    </submittedName>
</protein>
<accession>A0A2K1P6U1</accession>
<evidence type="ECO:0000313" key="2">
    <source>
        <dbReference type="Proteomes" id="UP000236199"/>
    </source>
</evidence>
<name>A0A2K1P6U1_9BACT</name>
<evidence type="ECO:0000313" key="1">
    <source>
        <dbReference type="EMBL" id="PNR98501.1"/>
    </source>
</evidence>
<dbReference type="Proteomes" id="UP000236199">
    <property type="component" value="Unassembled WGS sequence"/>
</dbReference>